<protein>
    <recommendedName>
        <fullName evidence="1">Coenzyme Q-binding protein COQ10 START domain-containing protein</fullName>
    </recommendedName>
</protein>
<feature type="domain" description="Coenzyme Q-binding protein COQ10 START" evidence="1">
    <location>
        <begin position="151"/>
        <end position="283"/>
    </location>
</feature>
<comment type="caution">
    <text evidence="2">The sequence shown here is derived from an EMBL/GenBank/DDBJ whole genome shotgun (WGS) entry which is preliminary data.</text>
</comment>
<dbReference type="CDD" id="cd08866">
    <property type="entry name" value="SRPBCC_11"/>
    <property type="match status" value="2"/>
</dbReference>
<dbReference type="InterPro" id="IPR023393">
    <property type="entry name" value="START-like_dom_sf"/>
</dbReference>
<dbReference type="PANTHER" id="PTHR34060:SF2">
    <property type="entry name" value="OS03G0837900 PROTEIN"/>
    <property type="match status" value="1"/>
</dbReference>
<dbReference type="AlphaFoldDB" id="A0A200R2C2"/>
<accession>A0A200R2C2</accession>
<reference evidence="2 3" key="1">
    <citation type="journal article" date="2017" name="Mol. Plant">
        <title>The Genome of Medicinal Plant Macleaya cordata Provides New Insights into Benzylisoquinoline Alkaloids Metabolism.</title>
        <authorList>
            <person name="Liu X."/>
            <person name="Liu Y."/>
            <person name="Huang P."/>
            <person name="Ma Y."/>
            <person name="Qing Z."/>
            <person name="Tang Q."/>
            <person name="Cao H."/>
            <person name="Cheng P."/>
            <person name="Zheng Y."/>
            <person name="Yuan Z."/>
            <person name="Zhou Y."/>
            <person name="Liu J."/>
            <person name="Tang Z."/>
            <person name="Zhuo Y."/>
            <person name="Zhang Y."/>
            <person name="Yu L."/>
            <person name="Huang J."/>
            <person name="Yang P."/>
            <person name="Peng Q."/>
            <person name="Zhang J."/>
            <person name="Jiang W."/>
            <person name="Zhang Z."/>
            <person name="Lin K."/>
            <person name="Ro D.K."/>
            <person name="Chen X."/>
            <person name="Xiong X."/>
            <person name="Shang Y."/>
            <person name="Huang S."/>
            <person name="Zeng J."/>
        </authorList>
    </citation>
    <scope>NUCLEOTIDE SEQUENCE [LARGE SCALE GENOMIC DNA]</scope>
    <source>
        <strain evidence="3">cv. BLH2017</strain>
        <tissue evidence="2">Root</tissue>
    </source>
</reference>
<dbReference type="FunCoup" id="A0A200R2C2">
    <property type="interactions" value="1526"/>
</dbReference>
<evidence type="ECO:0000313" key="2">
    <source>
        <dbReference type="EMBL" id="OVA16873.1"/>
    </source>
</evidence>
<dbReference type="PANTHER" id="PTHR34060">
    <property type="entry name" value="POLYKETIDE CYCLASE / DEHYDRASE AND LIPID TRANSPORT PROTEIN"/>
    <property type="match status" value="1"/>
</dbReference>
<name>A0A200R2C2_MACCD</name>
<organism evidence="2 3">
    <name type="scientific">Macleaya cordata</name>
    <name type="common">Five-seeded plume-poppy</name>
    <name type="synonym">Bocconia cordata</name>
    <dbReference type="NCBI Taxonomy" id="56857"/>
    <lineage>
        <taxon>Eukaryota</taxon>
        <taxon>Viridiplantae</taxon>
        <taxon>Streptophyta</taxon>
        <taxon>Embryophyta</taxon>
        <taxon>Tracheophyta</taxon>
        <taxon>Spermatophyta</taxon>
        <taxon>Magnoliopsida</taxon>
        <taxon>Ranunculales</taxon>
        <taxon>Papaveraceae</taxon>
        <taxon>Papaveroideae</taxon>
        <taxon>Macleaya</taxon>
    </lineage>
</organism>
<gene>
    <name evidence="2" type="ORF">BVC80_1233g10</name>
</gene>
<dbReference type="GO" id="GO:0042548">
    <property type="term" value="P:regulation of photosynthesis, light reaction"/>
    <property type="evidence" value="ECO:0007669"/>
    <property type="project" value="TreeGrafter"/>
</dbReference>
<dbReference type="SUPFAM" id="SSF55961">
    <property type="entry name" value="Bet v1-like"/>
    <property type="match status" value="2"/>
</dbReference>
<dbReference type="Pfam" id="PF03364">
    <property type="entry name" value="Polyketide_cyc"/>
    <property type="match status" value="2"/>
</dbReference>
<dbReference type="OMA" id="DHWGAEY"/>
<dbReference type="OrthoDB" id="2779at2759"/>
<keyword evidence="3" id="KW-1185">Reference proteome</keyword>
<evidence type="ECO:0000259" key="1">
    <source>
        <dbReference type="Pfam" id="PF03364"/>
    </source>
</evidence>
<sequence>MKMVAVVKWWLCGGGDGGGYEVVAGGEIVVVGVVSNFSFSSSSSSSLQFNYKRKNHLRNLRLLWFLPLPHSHSSSSSSLGNRYRVFSSLNRKKRNSTTREQKKSREDEYYEEGEDQRKVHCEVDVISWRERRIRATVADKKKIRATVLVFADIDSVWNALTDYERLADFIPNLICSGRIPCPHPGRIWLEQRGLQQALYWHIEARVVLDLQEFPNAANGRELHFSMVDGDFKKFEGKWSVKPGNRSSTTTLCYEVNVIPRFNFPAIFLERIIRSDLPVNLQALARRAERNSEMNQKTLMETSMGALTSSYMQFASALSQKDTLPSSEFKNYSNSNVAPLPPSTSESSSNWGVFGKVCRLDRPCVVDEVHFRRFDGLLENGGVHRCVVASITVKAPVREVWNVLTSYESLPEIVPNLAISKILSRENNKVRILQEGCKGLLYMVLHARVVLDLCEKLEEEISFEQVEGDFDSFQGRWLLEQLGNHHTQLKYIVESKMHRDSFLSEAIVEEVIYEDLPSNLCAIRDFIEKLEARNSSETCENIRYSEEKLTRNDCEMETERSKLTEQVSDFSGLKTLRQRPRVPGLQRDIEVLKSELLTFISQNGQEGFMPMRKQLRLHGRVDIEKAITRMGGFRKIASLMNLSLAYKHRKPKGYWDNLENLQEEISRFQRSWGMDPTYMPSRKSFERAGRYDIARALEKWGGLHEVSRLLSLKVRYPSRQANPAKDRKVDDDIMASNNDIEEGEEKLSYTKPYVSQGTQKWLQKLKHLDVNWME</sequence>
<dbReference type="Proteomes" id="UP000195402">
    <property type="component" value="Unassembled WGS sequence"/>
</dbReference>
<dbReference type="STRING" id="56857.A0A200R2C2"/>
<dbReference type="Gene3D" id="3.30.530.20">
    <property type="match status" value="2"/>
</dbReference>
<proteinExistence type="predicted"/>
<dbReference type="InterPro" id="IPR005031">
    <property type="entry name" value="COQ10_START"/>
</dbReference>
<dbReference type="InParanoid" id="A0A200R2C2"/>
<feature type="domain" description="Coenzyme Q-binding protein COQ10 START" evidence="1">
    <location>
        <begin position="392"/>
        <end position="522"/>
    </location>
</feature>
<dbReference type="EMBL" id="MVGT01000465">
    <property type="protein sequence ID" value="OVA16873.1"/>
    <property type="molecule type" value="Genomic_DNA"/>
</dbReference>
<evidence type="ECO:0000313" key="3">
    <source>
        <dbReference type="Proteomes" id="UP000195402"/>
    </source>
</evidence>